<evidence type="ECO:0000313" key="4">
    <source>
        <dbReference type="Proteomes" id="UP000198519"/>
    </source>
</evidence>
<dbReference type="OrthoDB" id="6369291at2"/>
<dbReference type="RefSeq" id="WP_092024053.1">
    <property type="nucleotide sequence ID" value="NZ_FOUE01000004.1"/>
</dbReference>
<dbReference type="AlphaFoldDB" id="A0A1I4RXD3"/>
<keyword evidence="4" id="KW-1185">Reference proteome</keyword>
<proteinExistence type="predicted"/>
<name>A0A1I4RXD3_9GAMM</name>
<organism evidence="3 4">
    <name type="scientific">Marinobacter zhejiangensis</name>
    <dbReference type="NCBI Taxonomy" id="488535"/>
    <lineage>
        <taxon>Bacteria</taxon>
        <taxon>Pseudomonadati</taxon>
        <taxon>Pseudomonadota</taxon>
        <taxon>Gammaproteobacteria</taxon>
        <taxon>Pseudomonadales</taxon>
        <taxon>Marinobacteraceae</taxon>
        <taxon>Marinobacter</taxon>
    </lineage>
</organism>
<keyword evidence="2" id="KW-1133">Transmembrane helix</keyword>
<evidence type="ECO:0000256" key="2">
    <source>
        <dbReference type="SAM" id="Phobius"/>
    </source>
</evidence>
<evidence type="ECO:0000256" key="1">
    <source>
        <dbReference type="SAM" id="MobiDB-lite"/>
    </source>
</evidence>
<feature type="compositionally biased region" description="Basic and acidic residues" evidence="1">
    <location>
        <begin position="141"/>
        <end position="150"/>
    </location>
</feature>
<keyword evidence="2" id="KW-0472">Membrane</keyword>
<feature type="transmembrane region" description="Helical" evidence="2">
    <location>
        <begin position="6"/>
        <end position="24"/>
    </location>
</feature>
<reference evidence="4" key="1">
    <citation type="submission" date="2016-10" db="EMBL/GenBank/DDBJ databases">
        <authorList>
            <person name="Varghese N."/>
            <person name="Submissions S."/>
        </authorList>
    </citation>
    <scope>NUCLEOTIDE SEQUENCE [LARGE SCALE GENOMIC DNA]</scope>
    <source>
        <strain evidence="4">CGMCC 1.7061</strain>
    </source>
</reference>
<evidence type="ECO:0000313" key="3">
    <source>
        <dbReference type="EMBL" id="SFM56888.1"/>
    </source>
</evidence>
<feature type="region of interest" description="Disordered" evidence="1">
    <location>
        <begin position="131"/>
        <end position="150"/>
    </location>
</feature>
<keyword evidence="2" id="KW-0812">Transmembrane</keyword>
<accession>A0A1I4RXD3</accession>
<dbReference type="STRING" id="488535.SAMN04487963_3006"/>
<dbReference type="Proteomes" id="UP000198519">
    <property type="component" value="Unassembled WGS sequence"/>
</dbReference>
<gene>
    <name evidence="3" type="ORF">SAMN04487963_3006</name>
</gene>
<sequence length="150" mass="17169">MIVTGILLGVVSAILLGVAGLLHVQNRISFRRLRVVHSRRANDIQRRRMERMELRNRKILMEDTVRGGTTAVEAIHRTITGTTFDLVDRYSRSEELKAKAKKAREVHDEKSRTFYKAVRTTNRALHVFADMIAERQSPSKPGKDQSSDEK</sequence>
<dbReference type="EMBL" id="FOUE01000004">
    <property type="protein sequence ID" value="SFM56888.1"/>
    <property type="molecule type" value="Genomic_DNA"/>
</dbReference>
<protein>
    <submittedName>
        <fullName evidence="3">Uncharacterized protein</fullName>
    </submittedName>
</protein>